<dbReference type="PROSITE" id="PS51832">
    <property type="entry name" value="HD_GYP"/>
    <property type="match status" value="1"/>
</dbReference>
<dbReference type="CDD" id="cd00077">
    <property type="entry name" value="HDc"/>
    <property type="match status" value="1"/>
</dbReference>
<dbReference type="Gene3D" id="3.30.450.40">
    <property type="match status" value="1"/>
</dbReference>
<dbReference type="Pfam" id="PF13185">
    <property type="entry name" value="GAF_2"/>
    <property type="match status" value="1"/>
</dbReference>
<gene>
    <name evidence="2" type="ORF">AMJ52_04005</name>
</gene>
<dbReference type="SMART" id="SM00065">
    <property type="entry name" value="GAF"/>
    <property type="match status" value="1"/>
</dbReference>
<comment type="caution">
    <text evidence="2">The sequence shown here is derived from an EMBL/GenBank/DDBJ whole genome shotgun (WGS) entry which is preliminary data.</text>
</comment>
<evidence type="ECO:0000313" key="3">
    <source>
        <dbReference type="Proteomes" id="UP000051012"/>
    </source>
</evidence>
<dbReference type="SUPFAM" id="SSF109604">
    <property type="entry name" value="HD-domain/PDEase-like"/>
    <property type="match status" value="1"/>
</dbReference>
<sequence length="319" mass="35848">MHLNNTFGYERVGILTIDGNTGELVIQAAEKPFSKRAIKKRIRLKQGITGYVARTGKPYLANDVSKDPRYLGLDRKTKAEVCVPLKIGEKVIGVINVESYKKNAFDDDDVRILALIGNQAAVAFENSRLYKSLEASYLDTIKTLVLAMEAKDHDTRGHSERVRKYAIKIAEQLQLSDSQMSVLNYAGYLHDIGKIGISDFILNKKEPLTKSEYKIIKKHPEIGHNMLKGVKHLYGVCKIIRSEHEKFDGSGYPDGLKNREIPVGARIIAVADAYDAMTTDRPYRKALPQKEAIRRLKAGAGTQFDPMVVRSFLEVLDRE</sequence>
<protein>
    <recommendedName>
        <fullName evidence="1">HD-GYP domain-containing protein</fullName>
    </recommendedName>
</protein>
<reference evidence="2 3" key="1">
    <citation type="journal article" date="2015" name="Microbiome">
        <title>Genomic resolution of linkages in carbon, nitrogen, and sulfur cycling among widespread estuary sediment bacteria.</title>
        <authorList>
            <person name="Baker B.J."/>
            <person name="Lazar C.S."/>
            <person name="Teske A.P."/>
            <person name="Dick G.J."/>
        </authorList>
    </citation>
    <scope>NUCLEOTIDE SEQUENCE [LARGE SCALE GENOMIC DNA]</scope>
    <source>
        <strain evidence="2">DG_78</strain>
    </source>
</reference>
<dbReference type="PATRIC" id="fig|1703772.3.peg.1367"/>
<dbReference type="InterPro" id="IPR003607">
    <property type="entry name" value="HD/PDEase_dom"/>
</dbReference>
<dbReference type="PANTHER" id="PTHR43155:SF2">
    <property type="entry name" value="CYCLIC DI-GMP PHOSPHODIESTERASE PA4108"/>
    <property type="match status" value="1"/>
</dbReference>
<dbReference type="Gene3D" id="1.10.3210.10">
    <property type="entry name" value="Hypothetical protein af1432"/>
    <property type="match status" value="1"/>
</dbReference>
<dbReference type="SMART" id="SM00471">
    <property type="entry name" value="HDc"/>
    <property type="match status" value="1"/>
</dbReference>
<evidence type="ECO:0000313" key="2">
    <source>
        <dbReference type="EMBL" id="KPJ73287.1"/>
    </source>
</evidence>
<dbReference type="InterPro" id="IPR037522">
    <property type="entry name" value="HD_GYP_dom"/>
</dbReference>
<evidence type="ECO:0000259" key="1">
    <source>
        <dbReference type="PROSITE" id="PS51832"/>
    </source>
</evidence>
<dbReference type="EMBL" id="LJNI01000037">
    <property type="protein sequence ID" value="KPJ73287.1"/>
    <property type="molecule type" value="Genomic_DNA"/>
</dbReference>
<dbReference type="PANTHER" id="PTHR43155">
    <property type="entry name" value="CYCLIC DI-GMP PHOSPHODIESTERASE PA4108-RELATED"/>
    <property type="match status" value="1"/>
</dbReference>
<dbReference type="InterPro" id="IPR003018">
    <property type="entry name" value="GAF"/>
</dbReference>
<accession>A0A0S7YET5</accession>
<dbReference type="Pfam" id="PF13487">
    <property type="entry name" value="HD_5"/>
    <property type="match status" value="1"/>
</dbReference>
<dbReference type="SUPFAM" id="SSF55781">
    <property type="entry name" value="GAF domain-like"/>
    <property type="match status" value="1"/>
</dbReference>
<dbReference type="InterPro" id="IPR006675">
    <property type="entry name" value="HDIG_dom"/>
</dbReference>
<dbReference type="AlphaFoldDB" id="A0A0S7YET5"/>
<dbReference type="NCBIfam" id="TIGR00277">
    <property type="entry name" value="HDIG"/>
    <property type="match status" value="1"/>
</dbReference>
<feature type="domain" description="HD-GYP" evidence="1">
    <location>
        <begin position="133"/>
        <end position="319"/>
    </location>
</feature>
<dbReference type="Proteomes" id="UP000051012">
    <property type="component" value="Unassembled WGS sequence"/>
</dbReference>
<name>A0A0S7YET5_UNCT6</name>
<proteinExistence type="predicted"/>
<organism evidence="2 3">
    <name type="scientific">candidate division TA06 bacterium DG_78</name>
    <dbReference type="NCBI Taxonomy" id="1703772"/>
    <lineage>
        <taxon>Bacteria</taxon>
        <taxon>Bacteria division TA06</taxon>
    </lineage>
</organism>
<dbReference type="InterPro" id="IPR029016">
    <property type="entry name" value="GAF-like_dom_sf"/>
</dbReference>